<sequence>MKENVRDLQSALRRRKFEEKVLGNMVASYTSFRKRAKKDARTCLKTLKRLEQKYVACPLPDHDHDSIMVVRVLRDVSKVAISIFRAMLLFLSTPVSKPKVGRWSLVPKLM</sequence>
<dbReference type="PANTHER" id="PTHR33070:SF120">
    <property type="entry name" value="EXPRESSED PROTEIN"/>
    <property type="match status" value="1"/>
</dbReference>
<dbReference type="EMBL" id="DUZY01000007">
    <property type="protein sequence ID" value="DAD46002.1"/>
    <property type="molecule type" value="Genomic_DNA"/>
</dbReference>
<evidence type="ECO:0000313" key="2">
    <source>
        <dbReference type="Proteomes" id="UP000607653"/>
    </source>
</evidence>
<dbReference type="InterPro" id="IPR004320">
    <property type="entry name" value="BPS1_pln"/>
</dbReference>
<proteinExistence type="predicted"/>
<keyword evidence="2" id="KW-1185">Reference proteome</keyword>
<protein>
    <submittedName>
        <fullName evidence="1">Uncharacterized protein</fullName>
    </submittedName>
</protein>
<reference evidence="1 2" key="1">
    <citation type="journal article" date="2020" name="Mol. Biol. Evol.">
        <title>Distinct Expression and Methylation Patterns for Genes with Different Fates following a Single Whole-Genome Duplication in Flowering Plants.</title>
        <authorList>
            <person name="Shi T."/>
            <person name="Rahmani R.S."/>
            <person name="Gugger P.F."/>
            <person name="Wang M."/>
            <person name="Li H."/>
            <person name="Zhang Y."/>
            <person name="Li Z."/>
            <person name="Wang Q."/>
            <person name="Van de Peer Y."/>
            <person name="Marchal K."/>
            <person name="Chen J."/>
        </authorList>
    </citation>
    <scope>NUCLEOTIDE SEQUENCE [LARGE SCALE GENOMIC DNA]</scope>
    <source>
        <tissue evidence="1">Leaf</tissue>
    </source>
</reference>
<organism evidence="1 2">
    <name type="scientific">Nelumbo nucifera</name>
    <name type="common">Sacred lotus</name>
    <dbReference type="NCBI Taxonomy" id="4432"/>
    <lineage>
        <taxon>Eukaryota</taxon>
        <taxon>Viridiplantae</taxon>
        <taxon>Streptophyta</taxon>
        <taxon>Embryophyta</taxon>
        <taxon>Tracheophyta</taxon>
        <taxon>Spermatophyta</taxon>
        <taxon>Magnoliopsida</taxon>
        <taxon>Proteales</taxon>
        <taxon>Nelumbonaceae</taxon>
        <taxon>Nelumbo</taxon>
    </lineage>
</organism>
<name>A0A822ZLD7_NELNU</name>
<dbReference type="Proteomes" id="UP000607653">
    <property type="component" value="Unassembled WGS sequence"/>
</dbReference>
<dbReference type="GO" id="GO:0048364">
    <property type="term" value="P:root development"/>
    <property type="evidence" value="ECO:0007669"/>
    <property type="project" value="InterPro"/>
</dbReference>
<gene>
    <name evidence="1" type="ORF">HUJ06_004232</name>
</gene>
<evidence type="ECO:0000313" key="1">
    <source>
        <dbReference type="EMBL" id="DAD46002.1"/>
    </source>
</evidence>
<dbReference type="PANTHER" id="PTHR33070">
    <property type="entry name" value="OS06G0725500 PROTEIN"/>
    <property type="match status" value="1"/>
</dbReference>
<dbReference type="AlphaFoldDB" id="A0A822ZLD7"/>
<dbReference type="Pfam" id="PF03087">
    <property type="entry name" value="BPS1"/>
    <property type="match status" value="1"/>
</dbReference>
<dbReference type="GO" id="GO:0048367">
    <property type="term" value="P:shoot system development"/>
    <property type="evidence" value="ECO:0007669"/>
    <property type="project" value="InterPro"/>
</dbReference>
<comment type="caution">
    <text evidence="1">The sequence shown here is derived from an EMBL/GenBank/DDBJ whole genome shotgun (WGS) entry which is preliminary data.</text>
</comment>
<accession>A0A822ZLD7</accession>